<dbReference type="EMBL" id="BARU01017546">
    <property type="protein sequence ID" value="GAH60917.1"/>
    <property type="molecule type" value="Genomic_DNA"/>
</dbReference>
<accession>X1GUT1</accession>
<dbReference type="AlphaFoldDB" id="X1GUT1"/>
<comment type="caution">
    <text evidence="1">The sequence shown here is derived from an EMBL/GenBank/DDBJ whole genome shotgun (WGS) entry which is preliminary data.</text>
</comment>
<feature type="non-terminal residue" evidence="1">
    <location>
        <position position="33"/>
    </location>
</feature>
<name>X1GUT1_9ZZZZ</name>
<reference evidence="1" key="1">
    <citation type="journal article" date="2014" name="Front. Microbiol.">
        <title>High frequency of phylogenetically diverse reductive dehalogenase-homologous genes in deep subseafloor sedimentary metagenomes.</title>
        <authorList>
            <person name="Kawai M."/>
            <person name="Futagami T."/>
            <person name="Toyoda A."/>
            <person name="Takaki Y."/>
            <person name="Nishi S."/>
            <person name="Hori S."/>
            <person name="Arai W."/>
            <person name="Tsubouchi T."/>
            <person name="Morono Y."/>
            <person name="Uchiyama I."/>
            <person name="Ito T."/>
            <person name="Fujiyama A."/>
            <person name="Inagaki F."/>
            <person name="Takami H."/>
        </authorList>
    </citation>
    <scope>NUCLEOTIDE SEQUENCE</scope>
    <source>
        <strain evidence="1">Expedition CK06-06</strain>
    </source>
</reference>
<protein>
    <submittedName>
        <fullName evidence="1">Uncharacterized protein</fullName>
    </submittedName>
</protein>
<evidence type="ECO:0000313" key="1">
    <source>
        <dbReference type="EMBL" id="GAH60917.1"/>
    </source>
</evidence>
<sequence>MKKSFIFALLLRGFASLIIEVLLIRELLVTFSG</sequence>
<gene>
    <name evidence="1" type="ORF">S03H2_29089</name>
</gene>
<proteinExistence type="predicted"/>
<organism evidence="1">
    <name type="scientific">marine sediment metagenome</name>
    <dbReference type="NCBI Taxonomy" id="412755"/>
    <lineage>
        <taxon>unclassified sequences</taxon>
        <taxon>metagenomes</taxon>
        <taxon>ecological metagenomes</taxon>
    </lineage>
</organism>